<dbReference type="Proteomes" id="UP000298327">
    <property type="component" value="Unassembled WGS sequence"/>
</dbReference>
<accession>A0A4Y9XQB5</accession>
<protein>
    <submittedName>
        <fullName evidence="1">Uncharacterized protein</fullName>
    </submittedName>
</protein>
<comment type="caution">
    <text evidence="1">The sequence shown here is derived from an EMBL/GenBank/DDBJ whole genome shotgun (WGS) entry which is preliminary data.</text>
</comment>
<feature type="non-terminal residue" evidence="1">
    <location>
        <position position="1"/>
    </location>
</feature>
<dbReference type="AlphaFoldDB" id="A0A4Y9XQB5"/>
<evidence type="ECO:0000313" key="1">
    <source>
        <dbReference type="EMBL" id="TFY51391.1"/>
    </source>
</evidence>
<evidence type="ECO:0000313" key="2">
    <source>
        <dbReference type="Proteomes" id="UP000298327"/>
    </source>
</evidence>
<gene>
    <name evidence="1" type="ORF">EVG20_g11018</name>
</gene>
<sequence>ATQSVNLKLWQKTDIVFLSGGSPSHCGFYCPVSLKHKTRTESGDKLMKPQSLDSEGNRIPDPNFGYKLTAQSLENRHQWRVAFFEGREPMEDLLPEYCWHHIFDYAERRKIKVLDEAKSEPIYRRSHAALSVLADLDRRCGADLFYEFPRCDGCDLMISMYMTPWAQDQLELQEEKEVIEILQRELRVSEPPKWYWDATNLENS</sequence>
<keyword evidence="2" id="KW-1185">Reference proteome</keyword>
<proteinExistence type="predicted"/>
<dbReference type="EMBL" id="SEOQ01001528">
    <property type="protein sequence ID" value="TFY51391.1"/>
    <property type="molecule type" value="Genomic_DNA"/>
</dbReference>
<organism evidence="1 2">
    <name type="scientific">Dentipellis fragilis</name>
    <dbReference type="NCBI Taxonomy" id="205917"/>
    <lineage>
        <taxon>Eukaryota</taxon>
        <taxon>Fungi</taxon>
        <taxon>Dikarya</taxon>
        <taxon>Basidiomycota</taxon>
        <taxon>Agaricomycotina</taxon>
        <taxon>Agaricomycetes</taxon>
        <taxon>Russulales</taxon>
        <taxon>Hericiaceae</taxon>
        <taxon>Dentipellis</taxon>
    </lineage>
</organism>
<reference evidence="1 2" key="1">
    <citation type="submission" date="2019-02" db="EMBL/GenBank/DDBJ databases">
        <title>Genome sequencing of the rare red list fungi Dentipellis fragilis.</title>
        <authorList>
            <person name="Buettner E."/>
            <person name="Kellner H."/>
        </authorList>
    </citation>
    <scope>NUCLEOTIDE SEQUENCE [LARGE SCALE GENOMIC DNA]</scope>
    <source>
        <strain evidence="1 2">DSM 105465</strain>
    </source>
</reference>
<name>A0A4Y9XQB5_9AGAM</name>